<name>A0A8S2S080_9BILA</name>
<dbReference type="InterPro" id="IPR053103">
    <property type="entry name" value="IDLSRF-like_peptide"/>
</dbReference>
<feature type="non-terminal residue" evidence="3">
    <location>
        <position position="381"/>
    </location>
</feature>
<evidence type="ECO:0000313" key="4">
    <source>
        <dbReference type="Proteomes" id="UP000682733"/>
    </source>
</evidence>
<proteinExistence type="predicted"/>
<dbReference type="InterPro" id="IPR023415">
    <property type="entry name" value="LDLR_class-A_CS"/>
</dbReference>
<protein>
    <submittedName>
        <fullName evidence="3">Uncharacterized protein</fullName>
    </submittedName>
</protein>
<accession>A0A8S2S080</accession>
<dbReference type="PANTHER" id="PTHR20967">
    <property type="entry name" value="PROHORMONE-4"/>
    <property type="match status" value="1"/>
</dbReference>
<dbReference type="PANTHER" id="PTHR20967:SF0">
    <property type="entry name" value="PROHORMONE-4"/>
    <property type="match status" value="1"/>
</dbReference>
<dbReference type="InterPro" id="IPR002172">
    <property type="entry name" value="LDrepeatLR_classA_rpt"/>
</dbReference>
<dbReference type="AlphaFoldDB" id="A0A8S2S080"/>
<sequence length="381" mass="44055">MKVISVINDKNRFIENISLMYPSVNFFRVLEENSKDPLKYNDEEDYKDTSPSWSTVVCYDNSLCQLYPSTLADKNGTVCRDITEFTWLPFDSKEWPVLYSMIERTFYACALPINFNRSSFLFHCPNTHTYLSKHRVRDGISDCLFDSDELEPLENVCTVLNNHFQCLLKDDCVQRKNLFGNREGTCKDGSDIMLPLRCSSVDDLGCRYLRNESSIQINDIFLFQEICNGVVHPHLEGDDEMNCDEWKIFCNYKYVSECDGISQCTDGRDEYARELRCAFSAEKDISCLNPNNISRNQYFLPKEKINDGNTDCLGGVDEEAKHCRSKYPTDLTRRYRCWNSSECIRIDQLCDGFENCPLYGDDERICPSRALHNCSNEGTAP</sequence>
<gene>
    <name evidence="2" type="ORF">OVA965_LOCUS32484</name>
    <name evidence="3" type="ORF">TMI583_LOCUS33343</name>
</gene>
<evidence type="ECO:0000313" key="2">
    <source>
        <dbReference type="EMBL" id="CAF1389092.1"/>
    </source>
</evidence>
<dbReference type="EMBL" id="CAJOBA010047068">
    <property type="protein sequence ID" value="CAF4196908.1"/>
    <property type="molecule type" value="Genomic_DNA"/>
</dbReference>
<dbReference type="Proteomes" id="UP000677228">
    <property type="component" value="Unassembled WGS sequence"/>
</dbReference>
<evidence type="ECO:0000256" key="1">
    <source>
        <dbReference type="ARBA" id="ARBA00023157"/>
    </source>
</evidence>
<dbReference type="PRINTS" id="PR00261">
    <property type="entry name" value="LDLRECEPTOR"/>
</dbReference>
<dbReference type="SMART" id="SM00192">
    <property type="entry name" value="LDLa"/>
    <property type="match status" value="2"/>
</dbReference>
<organism evidence="3 4">
    <name type="scientific">Didymodactylos carnosus</name>
    <dbReference type="NCBI Taxonomy" id="1234261"/>
    <lineage>
        <taxon>Eukaryota</taxon>
        <taxon>Metazoa</taxon>
        <taxon>Spiralia</taxon>
        <taxon>Gnathifera</taxon>
        <taxon>Rotifera</taxon>
        <taxon>Eurotatoria</taxon>
        <taxon>Bdelloidea</taxon>
        <taxon>Philodinida</taxon>
        <taxon>Philodinidae</taxon>
        <taxon>Didymodactylos</taxon>
    </lineage>
</organism>
<evidence type="ECO:0000313" key="3">
    <source>
        <dbReference type="EMBL" id="CAF4196908.1"/>
    </source>
</evidence>
<dbReference type="PROSITE" id="PS01209">
    <property type="entry name" value="LDLRA_1"/>
    <property type="match status" value="1"/>
</dbReference>
<dbReference type="EMBL" id="CAJNOK010025362">
    <property type="protein sequence ID" value="CAF1389092.1"/>
    <property type="molecule type" value="Genomic_DNA"/>
</dbReference>
<comment type="caution">
    <text evidence="3">The sequence shown here is derived from an EMBL/GenBank/DDBJ whole genome shotgun (WGS) entry which is preliminary data.</text>
</comment>
<reference evidence="3" key="1">
    <citation type="submission" date="2021-02" db="EMBL/GenBank/DDBJ databases">
        <authorList>
            <person name="Nowell W R."/>
        </authorList>
    </citation>
    <scope>NUCLEOTIDE SEQUENCE</scope>
</reference>
<keyword evidence="1" id="KW-1015">Disulfide bond</keyword>
<dbReference type="Proteomes" id="UP000682733">
    <property type="component" value="Unassembled WGS sequence"/>
</dbReference>